<keyword evidence="2" id="KW-0723">Serine/threonine-protein kinase</keyword>
<dbReference type="EMBL" id="JAOTPV010000001">
    <property type="protein sequence ID" value="KAJ4490388.1"/>
    <property type="molecule type" value="Genomic_DNA"/>
</dbReference>
<keyword evidence="3" id="KW-0808">Transferase</keyword>
<evidence type="ECO:0000256" key="9">
    <source>
        <dbReference type="PROSITE-ProRule" id="PRU10141"/>
    </source>
</evidence>
<evidence type="ECO:0000256" key="3">
    <source>
        <dbReference type="ARBA" id="ARBA00022679"/>
    </source>
</evidence>
<dbReference type="GO" id="GO:0005524">
    <property type="term" value="F:ATP binding"/>
    <property type="evidence" value="ECO:0007669"/>
    <property type="project" value="UniProtKB-UniRule"/>
</dbReference>
<dbReference type="GO" id="GO:0004674">
    <property type="term" value="F:protein serine/threonine kinase activity"/>
    <property type="evidence" value="ECO:0007669"/>
    <property type="project" value="UniProtKB-KW"/>
</dbReference>
<comment type="caution">
    <text evidence="12">The sequence shown here is derived from an EMBL/GenBank/DDBJ whole genome shotgun (WGS) entry which is preliminary data.</text>
</comment>
<dbReference type="Gene3D" id="3.30.200.20">
    <property type="entry name" value="Phosphorylase Kinase, domain 1"/>
    <property type="match status" value="1"/>
</dbReference>
<keyword evidence="13" id="KW-1185">Reference proteome</keyword>
<evidence type="ECO:0000256" key="10">
    <source>
        <dbReference type="SAM" id="MobiDB-lite"/>
    </source>
</evidence>
<dbReference type="EC" id="2.7.11.1" evidence="1"/>
<comment type="catalytic activity">
    <reaction evidence="7">
        <text>L-threonyl-[protein] + ATP = O-phospho-L-threonyl-[protein] + ADP + H(+)</text>
        <dbReference type="Rhea" id="RHEA:46608"/>
        <dbReference type="Rhea" id="RHEA-COMP:11060"/>
        <dbReference type="Rhea" id="RHEA-COMP:11605"/>
        <dbReference type="ChEBI" id="CHEBI:15378"/>
        <dbReference type="ChEBI" id="CHEBI:30013"/>
        <dbReference type="ChEBI" id="CHEBI:30616"/>
        <dbReference type="ChEBI" id="CHEBI:61977"/>
        <dbReference type="ChEBI" id="CHEBI:456216"/>
        <dbReference type="EC" id="2.7.11.1"/>
    </reaction>
</comment>
<feature type="compositionally biased region" description="Polar residues" evidence="10">
    <location>
        <begin position="1159"/>
        <end position="1175"/>
    </location>
</feature>
<feature type="region of interest" description="Disordered" evidence="10">
    <location>
        <begin position="1296"/>
        <end position="1340"/>
    </location>
</feature>
<proteinExistence type="predicted"/>
<evidence type="ECO:0000256" key="4">
    <source>
        <dbReference type="ARBA" id="ARBA00022741"/>
    </source>
</evidence>
<dbReference type="SMART" id="SM00220">
    <property type="entry name" value="S_TKc"/>
    <property type="match status" value="1"/>
</dbReference>
<dbReference type="InterPro" id="IPR050236">
    <property type="entry name" value="Ser_Thr_kinase_AGC"/>
</dbReference>
<feature type="compositionally biased region" description="Polar residues" evidence="10">
    <location>
        <begin position="634"/>
        <end position="651"/>
    </location>
</feature>
<keyword evidence="4 9" id="KW-0547">Nucleotide-binding</keyword>
<evidence type="ECO:0000313" key="13">
    <source>
        <dbReference type="Proteomes" id="UP001150266"/>
    </source>
</evidence>
<feature type="compositionally biased region" description="Basic and acidic residues" evidence="10">
    <location>
        <begin position="1322"/>
        <end position="1338"/>
    </location>
</feature>
<feature type="region of interest" description="Disordered" evidence="10">
    <location>
        <begin position="1104"/>
        <end position="1137"/>
    </location>
</feature>
<comment type="catalytic activity">
    <reaction evidence="8">
        <text>L-seryl-[protein] + ATP = O-phospho-L-seryl-[protein] + ADP + H(+)</text>
        <dbReference type="Rhea" id="RHEA:17989"/>
        <dbReference type="Rhea" id="RHEA-COMP:9863"/>
        <dbReference type="Rhea" id="RHEA-COMP:11604"/>
        <dbReference type="ChEBI" id="CHEBI:15378"/>
        <dbReference type="ChEBI" id="CHEBI:29999"/>
        <dbReference type="ChEBI" id="CHEBI:30616"/>
        <dbReference type="ChEBI" id="CHEBI:83421"/>
        <dbReference type="ChEBI" id="CHEBI:456216"/>
        <dbReference type="EC" id="2.7.11.1"/>
    </reaction>
</comment>
<dbReference type="InterPro" id="IPR011009">
    <property type="entry name" value="Kinase-like_dom_sf"/>
</dbReference>
<evidence type="ECO:0000313" key="12">
    <source>
        <dbReference type="EMBL" id="KAJ4490388.1"/>
    </source>
</evidence>
<name>A0A9W9DWZ5_9AGAR</name>
<evidence type="ECO:0000256" key="6">
    <source>
        <dbReference type="ARBA" id="ARBA00022840"/>
    </source>
</evidence>
<evidence type="ECO:0000256" key="5">
    <source>
        <dbReference type="ARBA" id="ARBA00022777"/>
    </source>
</evidence>
<dbReference type="PROSITE" id="PS00108">
    <property type="entry name" value="PROTEIN_KINASE_ST"/>
    <property type="match status" value="1"/>
</dbReference>
<protein>
    <recommendedName>
        <fullName evidence="1">non-specific serine/threonine protein kinase</fullName>
        <ecNumber evidence="1">2.7.11.1</ecNumber>
    </recommendedName>
</protein>
<feature type="region of interest" description="Disordered" evidence="10">
    <location>
        <begin position="634"/>
        <end position="678"/>
    </location>
</feature>
<dbReference type="PANTHER" id="PTHR24356:SF1">
    <property type="entry name" value="SERINE_THREONINE-PROTEIN KINASE GREATWALL"/>
    <property type="match status" value="1"/>
</dbReference>
<feature type="binding site" evidence="9">
    <location>
        <position position="174"/>
    </location>
    <ligand>
        <name>ATP</name>
        <dbReference type="ChEBI" id="CHEBI:30616"/>
    </ligand>
</feature>
<feature type="region of interest" description="Disordered" evidence="10">
    <location>
        <begin position="534"/>
        <end position="595"/>
    </location>
</feature>
<feature type="compositionally biased region" description="Basic and acidic residues" evidence="10">
    <location>
        <begin position="1194"/>
        <end position="1205"/>
    </location>
</feature>
<feature type="region of interest" description="Disordered" evidence="10">
    <location>
        <begin position="1159"/>
        <end position="1224"/>
    </location>
</feature>
<feature type="compositionally biased region" description="Polar residues" evidence="10">
    <location>
        <begin position="583"/>
        <end position="595"/>
    </location>
</feature>
<organism evidence="12 13">
    <name type="scientific">Lentinula aciculospora</name>
    <dbReference type="NCBI Taxonomy" id="153920"/>
    <lineage>
        <taxon>Eukaryota</taxon>
        <taxon>Fungi</taxon>
        <taxon>Dikarya</taxon>
        <taxon>Basidiomycota</taxon>
        <taxon>Agaricomycotina</taxon>
        <taxon>Agaricomycetes</taxon>
        <taxon>Agaricomycetidae</taxon>
        <taxon>Agaricales</taxon>
        <taxon>Marasmiineae</taxon>
        <taxon>Omphalotaceae</taxon>
        <taxon>Lentinula</taxon>
    </lineage>
</organism>
<evidence type="ECO:0000256" key="8">
    <source>
        <dbReference type="ARBA" id="ARBA00048679"/>
    </source>
</evidence>
<dbReference type="SUPFAM" id="SSF56112">
    <property type="entry name" value="Protein kinase-like (PK-like)"/>
    <property type="match status" value="1"/>
</dbReference>
<dbReference type="PROSITE" id="PS50011">
    <property type="entry name" value="PROTEIN_KINASE_DOM"/>
    <property type="match status" value="1"/>
</dbReference>
<dbReference type="InterPro" id="IPR008271">
    <property type="entry name" value="Ser/Thr_kinase_AS"/>
</dbReference>
<feature type="region of interest" description="Disordered" evidence="10">
    <location>
        <begin position="40"/>
        <end position="65"/>
    </location>
</feature>
<feature type="compositionally biased region" description="Polar residues" evidence="10">
    <location>
        <begin position="55"/>
        <end position="65"/>
    </location>
</feature>
<evidence type="ECO:0000259" key="11">
    <source>
        <dbReference type="PROSITE" id="PS50011"/>
    </source>
</evidence>
<sequence>MPNITEAEAIGALFDSTSEYFTFSPRTKSYEQHENTLFKFPLQDPPFTPSDSHKPNYSSSHSNLSQDAATSLQQHSFLDVSPITPFHANDFPNDIVTSSSTLPSNVPSTPSSVHSPFFKSREPLANPTPSSPALYGSISCFDLVGTIGCGSYGKVLLGSISNNTTGIGTLYAIKVLRKRDMHNDGVEEVKRELRALRWIADSVKYVGGTQQSQDQNAGVTFLQKMSESFQNESFVFIILEFHPVSLAYPSVAARLWLRPCSLSSNANDSISKSKSLPISFSSHSLDLKSASGSEDCVVLPFKSLHLVAAELVLGLIFLHQSGIVHQDIKPANIMISSAGHVVIADFGASTALPFSFDYEDFPVIPTARAQKKFHHIVLTPRDLITFTPLYAAPELVCRNRAGLIIYDSRVDWWSFGVVLYELATGSTPFTIPPMTRTKGKGQPSSNEKKSVRKRRSLGDFSLSFGAMEKLAEELQGNNDDHNYDLVLQLQIFIKALLVDHASDRLSGQEVKRHPFFEPISHLWDEIAALEHPPLPGPPEVSLDPDTSLDIASSPRICSPAYDDDYSSASSSRPAEQGGKEGSLSESHPQNSPLSLQITWPVPREGLLADDPIGSPSTCSFSLRDEESDMAHIETVNTQDEGSFSFTNSDSEAQTEEDKENVTEDGLSSHASPLQPFPSTASLHSALAAQEDVNRYPEIDSTEQEFQPAANVKSETDIGYVSDVEEGVDEVEIWNPWIPRPLNGPLYPSESFSSVLPNPYSPQPPLAHRLESTHEFQSLQYMASDSRSKTDLQEISTKSGEILVPAHVSMEAVNIPTGNTSNVLASSKNVDIRDTPPRVPPMRFESDFIGATAVKENQGEDILFFSLNAQSRRGSISISSDKNERERNNKRRSFSRFSISARLSNPKFIERRSINSTVNPTHASIEGHKSNVKQRRQAKKRFSFLASFPGSESKREKGEGERQEQCLARATWNSRRRFSAPLSFPSRGLPSSFDAAKIKLRQKSHSLLNMSRSRSQNALLTEESYSPTLSPVTAVGNGISVLPFPPHELDRMRIEFQNRRATDPIPMPCTPRTRSANGYAHTATLGRSTGSKMMAQAQARATAMRRGQSEQGVRHPSSVAPRVGHIHSRSQSSYNSARSGNWCPSLQDELTMAVLNAMESKSSGSRDFSTMNTIRSGTHRSKSRMAPIRAQSLHQVDRRSDQDRKPALLLTSKPAAPSTRTHRTSWAGMVGLHRTYSRNQDKHFGQGAQRACPTPEGDVEGAALNELKSGDCSAPEGHPEEGKVGSACGDPHNHCSTLQADQYPQRRNDVSRRLSKQRPGSGDVERKVKVENANKRDSLGGRLWKKLRQLASVKITK</sequence>
<evidence type="ECO:0000256" key="1">
    <source>
        <dbReference type="ARBA" id="ARBA00012513"/>
    </source>
</evidence>
<dbReference type="Pfam" id="PF00069">
    <property type="entry name" value="Pkinase"/>
    <property type="match status" value="1"/>
</dbReference>
<feature type="compositionally biased region" description="Polar residues" evidence="10">
    <location>
        <begin position="668"/>
        <end position="678"/>
    </location>
</feature>
<dbReference type="PANTHER" id="PTHR24356">
    <property type="entry name" value="SERINE/THREONINE-PROTEIN KINASE"/>
    <property type="match status" value="1"/>
</dbReference>
<reference evidence="12" key="1">
    <citation type="submission" date="2022-08" db="EMBL/GenBank/DDBJ databases">
        <title>A Global Phylogenomic Analysis of the Shiitake Genus Lentinula.</title>
        <authorList>
            <consortium name="DOE Joint Genome Institute"/>
            <person name="Sierra-Patev S."/>
            <person name="Min B."/>
            <person name="Naranjo-Ortiz M."/>
            <person name="Looney B."/>
            <person name="Konkel Z."/>
            <person name="Slot J.C."/>
            <person name="Sakamoto Y."/>
            <person name="Steenwyk J.L."/>
            <person name="Rokas A."/>
            <person name="Carro J."/>
            <person name="Camarero S."/>
            <person name="Ferreira P."/>
            <person name="Molpeceres G."/>
            <person name="Ruiz-Duenas F.J."/>
            <person name="Serrano A."/>
            <person name="Henrissat B."/>
            <person name="Drula E."/>
            <person name="Hughes K.W."/>
            <person name="Mata J.L."/>
            <person name="Ishikawa N.K."/>
            <person name="Vargas-Isla R."/>
            <person name="Ushijima S."/>
            <person name="Smith C.A."/>
            <person name="Ahrendt S."/>
            <person name="Andreopoulos W."/>
            <person name="He G."/>
            <person name="Labutti K."/>
            <person name="Lipzen A."/>
            <person name="Ng V."/>
            <person name="Riley R."/>
            <person name="Sandor L."/>
            <person name="Barry K."/>
            <person name="Martinez A.T."/>
            <person name="Xiao Y."/>
            <person name="Gibbons J.G."/>
            <person name="Terashima K."/>
            <person name="Grigoriev I.V."/>
            <person name="Hibbett D.S."/>
        </authorList>
    </citation>
    <scope>NUCLEOTIDE SEQUENCE</scope>
    <source>
        <strain evidence="12">JLM2183</strain>
    </source>
</reference>
<keyword evidence="5" id="KW-0418">Kinase</keyword>
<keyword evidence="6 9" id="KW-0067">ATP-binding</keyword>
<dbReference type="Gene3D" id="1.10.510.10">
    <property type="entry name" value="Transferase(Phosphotransferase) domain 1"/>
    <property type="match status" value="1"/>
</dbReference>
<dbReference type="PROSITE" id="PS00107">
    <property type="entry name" value="PROTEIN_KINASE_ATP"/>
    <property type="match status" value="1"/>
</dbReference>
<dbReference type="InterPro" id="IPR000719">
    <property type="entry name" value="Prot_kinase_dom"/>
</dbReference>
<dbReference type="Proteomes" id="UP001150266">
    <property type="component" value="Unassembled WGS sequence"/>
</dbReference>
<evidence type="ECO:0000256" key="7">
    <source>
        <dbReference type="ARBA" id="ARBA00047899"/>
    </source>
</evidence>
<gene>
    <name evidence="12" type="ORF">J3R30DRAFT_3421265</name>
</gene>
<feature type="compositionally biased region" description="Low complexity" evidence="10">
    <location>
        <begin position="1128"/>
        <end position="1137"/>
    </location>
</feature>
<dbReference type="OrthoDB" id="10252171at2759"/>
<feature type="region of interest" description="Disordered" evidence="10">
    <location>
        <begin position="431"/>
        <end position="454"/>
    </location>
</feature>
<dbReference type="InterPro" id="IPR017441">
    <property type="entry name" value="Protein_kinase_ATP_BS"/>
</dbReference>
<feature type="domain" description="Protein kinase" evidence="11">
    <location>
        <begin position="141"/>
        <end position="516"/>
    </location>
</feature>
<evidence type="ECO:0000256" key="2">
    <source>
        <dbReference type="ARBA" id="ARBA00022527"/>
    </source>
</evidence>
<accession>A0A9W9DWZ5</accession>